<dbReference type="Gene3D" id="3.40.309.10">
    <property type="entry name" value="Aldehyde Dehydrogenase, Chain A, domain 2"/>
    <property type="match status" value="1"/>
</dbReference>
<dbReference type="InterPro" id="IPR016163">
    <property type="entry name" value="Ald_DH_C"/>
</dbReference>
<dbReference type="InterPro" id="IPR015590">
    <property type="entry name" value="Aldehyde_DH_dom"/>
</dbReference>
<dbReference type="InterPro" id="IPR016161">
    <property type="entry name" value="Ald_DH/histidinol_DH"/>
</dbReference>
<evidence type="ECO:0000313" key="5">
    <source>
        <dbReference type="Proteomes" id="UP000242972"/>
    </source>
</evidence>
<evidence type="ECO:0000313" key="4">
    <source>
        <dbReference type="EMBL" id="PSR32506.1"/>
    </source>
</evidence>
<proteinExistence type="inferred from homology"/>
<keyword evidence="2" id="KW-0560">Oxidoreductase</keyword>
<dbReference type="InterPro" id="IPR051020">
    <property type="entry name" value="ALDH-related_metabolic_enz"/>
</dbReference>
<comment type="similarity">
    <text evidence="1">Belongs to the aldehyde dehydrogenase family.</text>
</comment>
<dbReference type="EMBL" id="PXYW01000039">
    <property type="protein sequence ID" value="PSR32506.1"/>
    <property type="molecule type" value="Genomic_DNA"/>
</dbReference>
<feature type="domain" description="Aldehyde dehydrogenase" evidence="3">
    <location>
        <begin position="22"/>
        <end position="472"/>
    </location>
</feature>
<dbReference type="Pfam" id="PF00171">
    <property type="entry name" value="Aldedh"/>
    <property type="match status" value="1"/>
</dbReference>
<evidence type="ECO:0000259" key="3">
    <source>
        <dbReference type="Pfam" id="PF00171"/>
    </source>
</evidence>
<dbReference type="FunFam" id="3.40.605.10:FF:000007">
    <property type="entry name" value="NAD/NADP-dependent betaine aldehyde dehydrogenase"/>
    <property type="match status" value="1"/>
</dbReference>
<dbReference type="InterPro" id="IPR016162">
    <property type="entry name" value="Ald_DH_N"/>
</dbReference>
<dbReference type="PANTHER" id="PTHR42991">
    <property type="entry name" value="ALDEHYDE DEHYDROGENASE"/>
    <property type="match status" value="1"/>
</dbReference>
<dbReference type="AlphaFoldDB" id="A0A2T2XDH5"/>
<dbReference type="Gene3D" id="3.40.605.10">
    <property type="entry name" value="Aldehyde Dehydrogenase, Chain A, domain 1"/>
    <property type="match status" value="1"/>
</dbReference>
<dbReference type="CDD" id="cd07149">
    <property type="entry name" value="ALDH_y4uC"/>
    <property type="match status" value="1"/>
</dbReference>
<sequence>MLLKETWPMYIGGKPRTSTHLREIRDPGTDAVIAAVPLAQREDARDAVRVAESGAAIAAHMPTHERMRILQECADRLAAQHEAFAELIARESSKTIREARKEVTRCVDTLRLSAEEARRIGGEVIRFDQSVGSDSRMGYWQRDPVGIITAITPFNDPLNLVAHKVGPAIATGNAVILKPSNDTPLSALRFAELLYDSGLPGDVLSVITGEAQEIGALLTSAEAVRMVSFTGGLKTGTAIARQAGLKKIAMELGSNSPVIILADAELDRAVESTVSGAFWAAGQNCLGVQRILVEKRVYHTVRDQLVARTEAIRMGDKLNETTDMGPLINSQEATRIEHWVKDAQSRGGKILTGGYREGNFYAPTLLDHVPAGTMILEEEVFGPVACLIPVDDLTSAIAQANRVNYGLQAGVFTRDLHRAFHAIKDLRVGGVMINDSSDYRIDAMPFGGVKGSGIGREGVRFAAEAMTEPKVVCFNLSVPQGRNDE</sequence>
<evidence type="ECO:0000256" key="2">
    <source>
        <dbReference type="ARBA" id="ARBA00023002"/>
    </source>
</evidence>
<dbReference type="PANTHER" id="PTHR42991:SF1">
    <property type="entry name" value="ALDEHYDE DEHYDROGENASE"/>
    <property type="match status" value="1"/>
</dbReference>
<name>A0A2T2XDH5_9FIRM</name>
<organism evidence="4 5">
    <name type="scientific">Sulfobacillus benefaciens</name>
    <dbReference type="NCBI Taxonomy" id="453960"/>
    <lineage>
        <taxon>Bacteria</taxon>
        <taxon>Bacillati</taxon>
        <taxon>Bacillota</taxon>
        <taxon>Clostridia</taxon>
        <taxon>Eubacteriales</taxon>
        <taxon>Clostridiales Family XVII. Incertae Sedis</taxon>
        <taxon>Sulfobacillus</taxon>
    </lineage>
</organism>
<reference evidence="4 5" key="1">
    <citation type="journal article" date="2014" name="BMC Genomics">
        <title>Comparison of environmental and isolate Sulfobacillus genomes reveals diverse carbon, sulfur, nitrogen, and hydrogen metabolisms.</title>
        <authorList>
            <person name="Justice N.B."/>
            <person name="Norman A."/>
            <person name="Brown C.T."/>
            <person name="Singh A."/>
            <person name="Thomas B.C."/>
            <person name="Banfield J.F."/>
        </authorList>
    </citation>
    <scope>NUCLEOTIDE SEQUENCE [LARGE SCALE GENOMIC DNA]</scope>
    <source>
        <strain evidence="4">AMDSBA4</strain>
    </source>
</reference>
<evidence type="ECO:0000256" key="1">
    <source>
        <dbReference type="ARBA" id="ARBA00009986"/>
    </source>
</evidence>
<accession>A0A2T2XDH5</accession>
<comment type="caution">
    <text evidence="4">The sequence shown here is derived from an EMBL/GenBank/DDBJ whole genome shotgun (WGS) entry which is preliminary data.</text>
</comment>
<dbReference type="GO" id="GO:0008911">
    <property type="term" value="F:lactaldehyde dehydrogenase (NAD+) activity"/>
    <property type="evidence" value="ECO:0007669"/>
    <property type="project" value="TreeGrafter"/>
</dbReference>
<dbReference type="SUPFAM" id="SSF53720">
    <property type="entry name" value="ALDH-like"/>
    <property type="match status" value="1"/>
</dbReference>
<protein>
    <submittedName>
        <fullName evidence="4">Aldehyde dehydrogenase</fullName>
    </submittedName>
</protein>
<dbReference type="Proteomes" id="UP000242972">
    <property type="component" value="Unassembled WGS sequence"/>
</dbReference>
<gene>
    <name evidence="4" type="ORF">C7B46_14070</name>
</gene>